<protein>
    <submittedName>
        <fullName evidence="2">DUF4260 domain-containing protein</fullName>
    </submittedName>
</protein>
<keyword evidence="1" id="KW-0812">Transmembrane</keyword>
<reference evidence="2 3" key="1">
    <citation type="submission" date="2018-05" db="EMBL/GenBank/DDBJ databases">
        <title>Chitinophaga sp. K3CV102501T nov., isolated from isolated from a monsoon evergreen broad-leaved forest soil.</title>
        <authorList>
            <person name="Lv Y."/>
        </authorList>
    </citation>
    <scope>NUCLEOTIDE SEQUENCE [LARGE SCALE GENOMIC DNA]</scope>
    <source>
        <strain evidence="2 3">GDMCC 1.1325</strain>
    </source>
</reference>
<gene>
    <name evidence="2" type="ORF">DF182_25360</name>
</gene>
<evidence type="ECO:0000313" key="2">
    <source>
        <dbReference type="EMBL" id="RBL89816.1"/>
    </source>
</evidence>
<dbReference type="EMBL" id="QFFJ01000002">
    <property type="protein sequence ID" value="RBL89816.1"/>
    <property type="molecule type" value="Genomic_DNA"/>
</dbReference>
<name>A0A365XTW1_9BACT</name>
<keyword evidence="1" id="KW-1133">Transmembrane helix</keyword>
<keyword evidence="1" id="KW-0472">Membrane</keyword>
<dbReference type="Proteomes" id="UP000253410">
    <property type="component" value="Unassembled WGS sequence"/>
</dbReference>
<comment type="caution">
    <text evidence="2">The sequence shown here is derived from an EMBL/GenBank/DDBJ whole genome shotgun (WGS) entry which is preliminary data.</text>
</comment>
<dbReference type="AlphaFoldDB" id="A0A365XTW1"/>
<sequence>MKTLLNLEELALFLLAVLAFASQSPYGWWLFPVCLLLPDLSMLGYAAGNKVGACVYNFVHHRGVAILVYLAGRYLALDWLVFTGIILFAHTTMDRIFGYGLKYMTAFKDTHLGEIGPNAKQHRKQPDAYN</sequence>
<evidence type="ECO:0000313" key="3">
    <source>
        <dbReference type="Proteomes" id="UP000253410"/>
    </source>
</evidence>
<proteinExistence type="predicted"/>
<dbReference type="Pfam" id="PF14079">
    <property type="entry name" value="DUF4260"/>
    <property type="match status" value="1"/>
</dbReference>
<evidence type="ECO:0000256" key="1">
    <source>
        <dbReference type="SAM" id="Phobius"/>
    </source>
</evidence>
<dbReference type="InterPro" id="IPR025356">
    <property type="entry name" value="DUF4260"/>
</dbReference>
<organism evidence="2 3">
    <name type="scientific">Chitinophaga flava</name>
    <dbReference type="NCBI Taxonomy" id="2259036"/>
    <lineage>
        <taxon>Bacteria</taxon>
        <taxon>Pseudomonadati</taxon>
        <taxon>Bacteroidota</taxon>
        <taxon>Chitinophagia</taxon>
        <taxon>Chitinophagales</taxon>
        <taxon>Chitinophagaceae</taxon>
        <taxon>Chitinophaga</taxon>
    </lineage>
</organism>
<feature type="transmembrane region" description="Helical" evidence="1">
    <location>
        <begin position="66"/>
        <end position="89"/>
    </location>
</feature>
<dbReference type="OrthoDB" id="9813911at2"/>
<dbReference type="RefSeq" id="WP_113618565.1">
    <property type="nucleotide sequence ID" value="NZ_QFFJ01000002.1"/>
</dbReference>
<accession>A0A365XTW1</accession>
<keyword evidence="3" id="KW-1185">Reference proteome</keyword>